<evidence type="ECO:0000259" key="1">
    <source>
        <dbReference type="Pfam" id="PF11706"/>
    </source>
</evidence>
<dbReference type="PANTHER" id="PTHR35525">
    <property type="entry name" value="BLL6575 PROTEIN"/>
    <property type="match status" value="1"/>
</dbReference>
<dbReference type="Gene3D" id="1.10.3300.10">
    <property type="entry name" value="Jann2411-like domain"/>
    <property type="match status" value="1"/>
</dbReference>
<name>A0A8J3VIL3_9ACTN</name>
<dbReference type="InterPro" id="IPR023286">
    <property type="entry name" value="ABATE_dom_sf"/>
</dbReference>
<dbReference type="Pfam" id="PF11706">
    <property type="entry name" value="zf-CGNR"/>
    <property type="match status" value="1"/>
</dbReference>
<dbReference type="SUPFAM" id="SSF160904">
    <property type="entry name" value="Jann2411-like"/>
    <property type="match status" value="1"/>
</dbReference>
<dbReference type="InterPro" id="IPR021005">
    <property type="entry name" value="Znf_CGNR"/>
</dbReference>
<sequence length="192" mass="20806">MAGGTWLVDKAGTRWFFESGALSLDFGYTGDYGYGVAAWEHLHQPGDLTEWLTERFGELSRPVTQAEFARALVLRAAITGIARALAGDEQPSPPDIDLINEIGSGADIAPFLPGGIREKGPPSVARALSTIARDAVAVFSAGPGRVRHCDAGNCALIFLDTSRPNSRRWCSMQRCGNRTKVRVHRSKHKEVS</sequence>
<organism evidence="2 3">
    <name type="scientific">Rhizocola hellebori</name>
    <dbReference type="NCBI Taxonomy" id="1392758"/>
    <lineage>
        <taxon>Bacteria</taxon>
        <taxon>Bacillati</taxon>
        <taxon>Actinomycetota</taxon>
        <taxon>Actinomycetes</taxon>
        <taxon>Micromonosporales</taxon>
        <taxon>Micromonosporaceae</taxon>
        <taxon>Rhizocola</taxon>
    </lineage>
</organism>
<feature type="domain" description="Zinc finger CGNR" evidence="1">
    <location>
        <begin position="145"/>
        <end position="188"/>
    </location>
</feature>
<keyword evidence="3" id="KW-1185">Reference proteome</keyword>
<protein>
    <recommendedName>
        <fullName evidence="1">Zinc finger CGNR domain-containing protein</fullName>
    </recommendedName>
</protein>
<proteinExistence type="predicted"/>
<dbReference type="InterPro" id="IPR010852">
    <property type="entry name" value="ABATE"/>
</dbReference>
<reference evidence="2" key="1">
    <citation type="submission" date="2021-01" db="EMBL/GenBank/DDBJ databases">
        <title>Whole genome shotgun sequence of Rhizocola hellebori NBRC 109834.</title>
        <authorList>
            <person name="Komaki H."/>
            <person name="Tamura T."/>
        </authorList>
    </citation>
    <scope>NUCLEOTIDE SEQUENCE</scope>
    <source>
        <strain evidence="2">NBRC 109834</strain>
    </source>
</reference>
<dbReference type="Proteomes" id="UP000612899">
    <property type="component" value="Unassembled WGS sequence"/>
</dbReference>
<dbReference type="RefSeq" id="WP_203912268.1">
    <property type="nucleotide sequence ID" value="NZ_BONY01000051.1"/>
</dbReference>
<dbReference type="AlphaFoldDB" id="A0A8J3VIL3"/>
<dbReference type="PANTHER" id="PTHR35525:SF3">
    <property type="entry name" value="BLL6575 PROTEIN"/>
    <property type="match status" value="1"/>
</dbReference>
<evidence type="ECO:0000313" key="2">
    <source>
        <dbReference type="EMBL" id="GIH08514.1"/>
    </source>
</evidence>
<comment type="caution">
    <text evidence="2">The sequence shown here is derived from an EMBL/GenBank/DDBJ whole genome shotgun (WGS) entry which is preliminary data.</text>
</comment>
<dbReference type="EMBL" id="BONY01000051">
    <property type="protein sequence ID" value="GIH08514.1"/>
    <property type="molecule type" value="Genomic_DNA"/>
</dbReference>
<gene>
    <name evidence="2" type="ORF">Rhe02_65810</name>
</gene>
<evidence type="ECO:0000313" key="3">
    <source>
        <dbReference type="Proteomes" id="UP000612899"/>
    </source>
</evidence>
<accession>A0A8J3VIL3</accession>
<dbReference type="Pfam" id="PF07336">
    <property type="entry name" value="ABATE"/>
    <property type="match status" value="1"/>
</dbReference>